<keyword evidence="1" id="KW-0812">Transmembrane</keyword>
<proteinExistence type="predicted"/>
<feature type="transmembrane region" description="Helical" evidence="1">
    <location>
        <begin position="33"/>
        <end position="53"/>
    </location>
</feature>
<keyword evidence="3" id="KW-1185">Reference proteome</keyword>
<reference evidence="2 3" key="1">
    <citation type="submission" date="2019-08" db="EMBL/GenBank/DDBJ databases">
        <title>Genome sequence of Gelidibacter salicanalis IC162T.</title>
        <authorList>
            <person name="Bowman J.P."/>
        </authorList>
    </citation>
    <scope>NUCLEOTIDE SEQUENCE [LARGE SCALE GENOMIC DNA]</scope>
    <source>
        <strain evidence="2 3">IC162</strain>
    </source>
</reference>
<dbReference type="Proteomes" id="UP000321734">
    <property type="component" value="Unassembled WGS sequence"/>
</dbReference>
<comment type="caution">
    <text evidence="2">The sequence shown here is derived from an EMBL/GenBank/DDBJ whole genome shotgun (WGS) entry which is preliminary data.</text>
</comment>
<keyword evidence="1" id="KW-1133">Transmembrane helix</keyword>
<evidence type="ECO:0000313" key="2">
    <source>
        <dbReference type="EMBL" id="TXE08168.1"/>
    </source>
</evidence>
<dbReference type="OrthoDB" id="1453319at2"/>
<protein>
    <submittedName>
        <fullName evidence="2">Uncharacterized protein</fullName>
    </submittedName>
</protein>
<evidence type="ECO:0000256" key="1">
    <source>
        <dbReference type="SAM" id="Phobius"/>
    </source>
</evidence>
<keyword evidence="1" id="KW-0472">Membrane</keyword>
<evidence type="ECO:0000313" key="3">
    <source>
        <dbReference type="Proteomes" id="UP000321734"/>
    </source>
</evidence>
<sequence length="69" mass="7595">MKIASIILSLIALVFIGFNVTKLDFNNLFHGDSMVALITILTALCATVLLQILRISKRIEKLSKHKGNA</sequence>
<accession>A0A5C7AHW9</accession>
<gene>
    <name evidence="2" type="ORF">ES711_06540</name>
</gene>
<organism evidence="2 3">
    <name type="scientific">Gelidibacter salicanalis</name>
    <dbReference type="NCBI Taxonomy" id="291193"/>
    <lineage>
        <taxon>Bacteria</taxon>
        <taxon>Pseudomonadati</taxon>
        <taxon>Bacteroidota</taxon>
        <taxon>Flavobacteriia</taxon>
        <taxon>Flavobacteriales</taxon>
        <taxon>Flavobacteriaceae</taxon>
        <taxon>Gelidibacter</taxon>
    </lineage>
</organism>
<dbReference type="EMBL" id="VORX01000003">
    <property type="protein sequence ID" value="TXE08168.1"/>
    <property type="molecule type" value="Genomic_DNA"/>
</dbReference>
<dbReference type="AlphaFoldDB" id="A0A5C7AHW9"/>
<name>A0A5C7AHW9_9FLAO</name>